<dbReference type="InterPro" id="IPR045393">
    <property type="entry name" value="DUF6518"/>
</dbReference>
<organism evidence="2 3">
    <name type="scientific">Herbiconiux daphne</name>
    <dbReference type="NCBI Taxonomy" id="2970914"/>
    <lineage>
        <taxon>Bacteria</taxon>
        <taxon>Bacillati</taxon>
        <taxon>Actinomycetota</taxon>
        <taxon>Actinomycetes</taxon>
        <taxon>Micrococcales</taxon>
        <taxon>Microbacteriaceae</taxon>
        <taxon>Herbiconiux</taxon>
    </lineage>
</organism>
<evidence type="ECO:0000313" key="3">
    <source>
        <dbReference type="Proteomes" id="UP001165586"/>
    </source>
</evidence>
<feature type="transmembrane region" description="Helical" evidence="1">
    <location>
        <begin position="110"/>
        <end position="129"/>
    </location>
</feature>
<reference evidence="2" key="1">
    <citation type="submission" date="2022-08" db="EMBL/GenBank/DDBJ databases">
        <authorList>
            <person name="Deng Y."/>
            <person name="Han X.-F."/>
            <person name="Zhang Y.-Q."/>
        </authorList>
    </citation>
    <scope>NUCLEOTIDE SEQUENCE</scope>
    <source>
        <strain evidence="2">CPCC 203386</strain>
    </source>
</reference>
<keyword evidence="1" id="KW-0472">Membrane</keyword>
<feature type="transmembrane region" description="Helical" evidence="1">
    <location>
        <begin position="76"/>
        <end position="98"/>
    </location>
</feature>
<evidence type="ECO:0000313" key="2">
    <source>
        <dbReference type="EMBL" id="MCS5735081.1"/>
    </source>
</evidence>
<gene>
    <name evidence="2" type="ORF">N1032_15150</name>
</gene>
<keyword evidence="3" id="KW-1185">Reference proteome</keyword>
<comment type="caution">
    <text evidence="2">The sequence shown here is derived from an EMBL/GenBank/DDBJ whole genome shotgun (WGS) entry which is preliminary data.</text>
</comment>
<feature type="transmembrane region" description="Helical" evidence="1">
    <location>
        <begin position="141"/>
        <end position="159"/>
    </location>
</feature>
<dbReference type="EMBL" id="JANLCJ010000005">
    <property type="protein sequence ID" value="MCS5735081.1"/>
    <property type="molecule type" value="Genomic_DNA"/>
</dbReference>
<evidence type="ECO:0000256" key="1">
    <source>
        <dbReference type="SAM" id="Phobius"/>
    </source>
</evidence>
<protein>
    <submittedName>
        <fullName evidence="2">DUF6518 family protein</fullName>
    </submittedName>
</protein>
<feature type="transmembrane region" description="Helical" evidence="1">
    <location>
        <begin position="165"/>
        <end position="186"/>
    </location>
</feature>
<accession>A0ABT2H576</accession>
<name>A0ABT2H576_9MICO</name>
<feature type="transmembrane region" description="Helical" evidence="1">
    <location>
        <begin position="21"/>
        <end position="39"/>
    </location>
</feature>
<sequence>MPPASGSANDPRSRGRRRNTVLSIGLVVVGSVVVGGLTSPAQQYLPDAFRSLANSAGGWSMFAFVFVWLSKVGPRLGAILGALAFILMVESYGAVSAVRGYDFADPFTSMWIPIGLLAGLAIGASATLVRRGSRLRVVGTGLLSLVLVVEGVYGLTILGETTSPVYWLLEIAAGTLFTALALVRLLNRRHRGL</sequence>
<keyword evidence="1" id="KW-0812">Transmembrane</keyword>
<dbReference type="Proteomes" id="UP001165586">
    <property type="component" value="Unassembled WGS sequence"/>
</dbReference>
<dbReference type="RefSeq" id="WP_259540183.1">
    <property type="nucleotide sequence ID" value="NZ_JANLCJ010000005.1"/>
</dbReference>
<feature type="transmembrane region" description="Helical" evidence="1">
    <location>
        <begin position="51"/>
        <end position="69"/>
    </location>
</feature>
<proteinExistence type="predicted"/>
<keyword evidence="1" id="KW-1133">Transmembrane helix</keyword>
<dbReference type="Pfam" id="PF20128">
    <property type="entry name" value="DUF6518"/>
    <property type="match status" value="1"/>
</dbReference>